<organism evidence="3 4">
    <name type="scientific">Actinophytocola gossypii</name>
    <dbReference type="NCBI Taxonomy" id="2812003"/>
    <lineage>
        <taxon>Bacteria</taxon>
        <taxon>Bacillati</taxon>
        <taxon>Actinomycetota</taxon>
        <taxon>Actinomycetes</taxon>
        <taxon>Pseudonocardiales</taxon>
        <taxon>Pseudonocardiaceae</taxon>
    </lineage>
</organism>
<feature type="region of interest" description="Disordered" evidence="1">
    <location>
        <begin position="1"/>
        <end position="43"/>
    </location>
</feature>
<gene>
    <name evidence="3" type="ORF">JT362_11810</name>
</gene>
<evidence type="ECO:0008006" key="5">
    <source>
        <dbReference type="Google" id="ProtNLM"/>
    </source>
</evidence>
<sequence>MRNDPDRTRLDPYPAADPPTVQHPAASRTPAPPPVSAPRAAGPYEDEVVEEGVSNPDYRRIRAVNIVCTIINVITALFAIVLAVHIVLVLGSANMANGFASFVESWAANIRLGLNGLFTPDSVQLATLLNEGLAAILWLAIGALLTYLIRRFALPGPRRVQRYRRVVR</sequence>
<evidence type="ECO:0000256" key="2">
    <source>
        <dbReference type="SAM" id="Phobius"/>
    </source>
</evidence>
<reference evidence="3 4" key="1">
    <citation type="submission" date="2021-02" db="EMBL/GenBank/DDBJ databases">
        <title>Actinophytocola xerophila sp. nov., isolated from soil of cotton cropping field.</title>
        <authorList>
            <person name="Huang R."/>
            <person name="Chen X."/>
            <person name="Ge X."/>
            <person name="Liu W."/>
        </authorList>
    </citation>
    <scope>NUCLEOTIDE SEQUENCE [LARGE SCALE GENOMIC DNA]</scope>
    <source>
        <strain evidence="3 4">S1-96</strain>
    </source>
</reference>
<keyword evidence="2" id="KW-0812">Transmembrane</keyword>
<proteinExistence type="predicted"/>
<comment type="caution">
    <text evidence="3">The sequence shown here is derived from an EMBL/GenBank/DDBJ whole genome shotgun (WGS) entry which is preliminary data.</text>
</comment>
<dbReference type="EMBL" id="JAFFZE010000010">
    <property type="protein sequence ID" value="MCT2583805.1"/>
    <property type="molecule type" value="Genomic_DNA"/>
</dbReference>
<name>A0ABT2J7I1_9PSEU</name>
<dbReference type="RefSeq" id="WP_260191188.1">
    <property type="nucleotide sequence ID" value="NZ_JAFFZE010000010.1"/>
</dbReference>
<feature type="compositionally biased region" description="Basic and acidic residues" evidence="1">
    <location>
        <begin position="1"/>
        <end position="10"/>
    </location>
</feature>
<keyword evidence="2" id="KW-1133">Transmembrane helix</keyword>
<keyword evidence="4" id="KW-1185">Reference proteome</keyword>
<dbReference type="Proteomes" id="UP001156441">
    <property type="component" value="Unassembled WGS sequence"/>
</dbReference>
<protein>
    <recommendedName>
        <fullName evidence="5">DUF3566 domain-containing protein</fullName>
    </recommendedName>
</protein>
<keyword evidence="2" id="KW-0472">Membrane</keyword>
<evidence type="ECO:0000256" key="1">
    <source>
        <dbReference type="SAM" id="MobiDB-lite"/>
    </source>
</evidence>
<evidence type="ECO:0000313" key="4">
    <source>
        <dbReference type="Proteomes" id="UP001156441"/>
    </source>
</evidence>
<evidence type="ECO:0000313" key="3">
    <source>
        <dbReference type="EMBL" id="MCT2583805.1"/>
    </source>
</evidence>
<feature type="transmembrane region" description="Helical" evidence="2">
    <location>
        <begin position="63"/>
        <end position="88"/>
    </location>
</feature>
<feature type="transmembrane region" description="Helical" evidence="2">
    <location>
        <begin position="132"/>
        <end position="149"/>
    </location>
</feature>
<accession>A0ABT2J7I1</accession>